<reference evidence="2 3" key="1">
    <citation type="submission" date="2018-01" db="EMBL/GenBank/DDBJ databases">
        <title>Denitrification phenotypes of diverse strains of Pseudomonas stutzeri.</title>
        <authorList>
            <person name="Milligan D.A."/>
            <person name="Bergaust L."/>
            <person name="Bakken L.R."/>
            <person name="Frostegard A."/>
        </authorList>
    </citation>
    <scope>NUCLEOTIDE SEQUENCE [LARGE SCALE GENOMIC DNA]</scope>
    <source>
        <strain evidence="2 3">DSM 50238</strain>
    </source>
</reference>
<feature type="coiled-coil region" evidence="1">
    <location>
        <begin position="76"/>
        <end position="103"/>
    </location>
</feature>
<accession>A0A8E2QCP5</accession>
<name>A0A8E2QCP5_9GAMM</name>
<evidence type="ECO:0000313" key="3">
    <source>
        <dbReference type="Proteomes" id="UP000235881"/>
    </source>
</evidence>
<comment type="caution">
    <text evidence="2">The sequence shown here is derived from an EMBL/GenBank/DDBJ whole genome shotgun (WGS) entry which is preliminary data.</text>
</comment>
<organism evidence="2 3">
    <name type="scientific">Stutzerimonas degradans</name>
    <dbReference type="NCBI Taxonomy" id="2968968"/>
    <lineage>
        <taxon>Bacteria</taxon>
        <taxon>Pseudomonadati</taxon>
        <taxon>Pseudomonadota</taxon>
        <taxon>Gammaproteobacteria</taxon>
        <taxon>Pseudomonadales</taxon>
        <taxon>Pseudomonadaceae</taxon>
        <taxon>Stutzerimonas</taxon>
    </lineage>
</organism>
<evidence type="ECO:0000313" key="2">
    <source>
        <dbReference type="EMBL" id="PNF76397.1"/>
    </source>
</evidence>
<feature type="coiled-coil region" evidence="1">
    <location>
        <begin position="3"/>
        <end position="30"/>
    </location>
</feature>
<dbReference type="Gene3D" id="1.20.5.110">
    <property type="match status" value="1"/>
</dbReference>
<evidence type="ECO:0000256" key="1">
    <source>
        <dbReference type="SAM" id="Coils"/>
    </source>
</evidence>
<proteinExistence type="predicted"/>
<keyword evidence="3" id="KW-1185">Reference proteome</keyword>
<dbReference type="AlphaFoldDB" id="A0A8E2QCP5"/>
<keyword evidence="1" id="KW-0175">Coiled coil</keyword>
<dbReference type="EMBL" id="POUK01000004">
    <property type="protein sequence ID" value="PNF76397.1"/>
    <property type="molecule type" value="Genomic_DNA"/>
</dbReference>
<sequence length="104" mass="12035">MTNEEIVKRLRELEGRVDRIEVRLDAVEQHVVSTLDQFGDYKNRTVEELVLMKGQIDGLVQSVESLILSAENTAAMERAKSLRRRLLNNQTRIEKNLKEKKKDG</sequence>
<protein>
    <submittedName>
        <fullName evidence="2">Uncharacterized protein</fullName>
    </submittedName>
</protein>
<gene>
    <name evidence="2" type="ORF">CXK95_13440</name>
</gene>
<dbReference type="RefSeq" id="WP_102828944.1">
    <property type="nucleotide sequence ID" value="NZ_CP065721.1"/>
</dbReference>
<dbReference type="Proteomes" id="UP000235881">
    <property type="component" value="Unassembled WGS sequence"/>
</dbReference>